<evidence type="ECO:0000313" key="2">
    <source>
        <dbReference type="EMBL" id="MBB4984999.1"/>
    </source>
</evidence>
<evidence type="ECO:0000313" key="3">
    <source>
        <dbReference type="Proteomes" id="UP000582643"/>
    </source>
</evidence>
<dbReference type="RefSeq" id="WP_184932226.1">
    <property type="nucleotide sequence ID" value="NZ_JACHJY010000009.1"/>
</dbReference>
<accession>A0A7W7U4S7</accession>
<keyword evidence="1" id="KW-0175">Coiled coil</keyword>
<protein>
    <submittedName>
        <fullName evidence="2">Uncharacterized protein</fullName>
    </submittedName>
</protein>
<keyword evidence="3" id="KW-1185">Reference proteome</keyword>
<gene>
    <name evidence="2" type="ORF">GGE06_005949</name>
</gene>
<feature type="coiled-coil region" evidence="1">
    <location>
        <begin position="16"/>
        <end position="43"/>
    </location>
</feature>
<reference evidence="2 3" key="1">
    <citation type="submission" date="2020-08" db="EMBL/GenBank/DDBJ databases">
        <title>Genomic Encyclopedia of Type Strains, Phase III (KMG-III): the genomes of soil and plant-associated and newly described type strains.</title>
        <authorList>
            <person name="Whitman W."/>
        </authorList>
    </citation>
    <scope>NUCLEOTIDE SEQUENCE [LARGE SCALE GENOMIC DNA]</scope>
    <source>
        <strain evidence="2 3">SFB5A</strain>
    </source>
</reference>
<organism evidence="2 3">
    <name type="scientific">Streptomyces nymphaeiformis</name>
    <dbReference type="NCBI Taxonomy" id="2663842"/>
    <lineage>
        <taxon>Bacteria</taxon>
        <taxon>Bacillati</taxon>
        <taxon>Actinomycetota</taxon>
        <taxon>Actinomycetes</taxon>
        <taxon>Kitasatosporales</taxon>
        <taxon>Streptomycetaceae</taxon>
        <taxon>Streptomyces</taxon>
    </lineage>
</organism>
<comment type="caution">
    <text evidence="2">The sequence shown here is derived from an EMBL/GenBank/DDBJ whole genome shotgun (WGS) entry which is preliminary data.</text>
</comment>
<dbReference type="EMBL" id="JACHJY010000009">
    <property type="protein sequence ID" value="MBB4984999.1"/>
    <property type="molecule type" value="Genomic_DNA"/>
</dbReference>
<proteinExistence type="predicted"/>
<name>A0A7W7U4S7_9ACTN</name>
<dbReference type="Proteomes" id="UP000582643">
    <property type="component" value="Unassembled WGS sequence"/>
</dbReference>
<sequence length="45" mass="4798">MIAVDWAQEIADRVLAEETARRMEAAQQAAADAEAARLAAENGGR</sequence>
<dbReference type="AlphaFoldDB" id="A0A7W7U4S7"/>
<evidence type="ECO:0000256" key="1">
    <source>
        <dbReference type="SAM" id="Coils"/>
    </source>
</evidence>